<dbReference type="EMBL" id="BAAAOR010000026">
    <property type="protein sequence ID" value="GAA1529976.1"/>
    <property type="molecule type" value="Genomic_DNA"/>
</dbReference>
<dbReference type="InterPro" id="IPR050509">
    <property type="entry name" value="CoA-transferase_III"/>
</dbReference>
<name>A0ABN2AZX5_9ACTN</name>
<reference evidence="1 2" key="1">
    <citation type="journal article" date="2019" name="Int. J. Syst. Evol. Microbiol.">
        <title>The Global Catalogue of Microorganisms (GCM) 10K type strain sequencing project: providing services to taxonomists for standard genome sequencing and annotation.</title>
        <authorList>
            <consortium name="The Broad Institute Genomics Platform"/>
            <consortium name="The Broad Institute Genome Sequencing Center for Infectious Disease"/>
            <person name="Wu L."/>
            <person name="Ma J."/>
        </authorList>
    </citation>
    <scope>NUCLEOTIDE SEQUENCE [LARGE SCALE GENOMIC DNA]</scope>
    <source>
        <strain evidence="1 2">JCM 14942</strain>
    </source>
</reference>
<evidence type="ECO:0000313" key="2">
    <source>
        <dbReference type="Proteomes" id="UP001500842"/>
    </source>
</evidence>
<organism evidence="1 2">
    <name type="scientific">Nocardioides humi</name>
    <dbReference type="NCBI Taxonomy" id="449461"/>
    <lineage>
        <taxon>Bacteria</taxon>
        <taxon>Bacillati</taxon>
        <taxon>Actinomycetota</taxon>
        <taxon>Actinomycetes</taxon>
        <taxon>Propionibacteriales</taxon>
        <taxon>Nocardioidaceae</taxon>
        <taxon>Nocardioides</taxon>
    </lineage>
</organism>
<dbReference type="InterPro" id="IPR044855">
    <property type="entry name" value="CoA-Trfase_III_dom3_sf"/>
</dbReference>
<protein>
    <submittedName>
        <fullName evidence="1">CaiB/BaiF CoA-transferase family protein</fullName>
    </submittedName>
</protein>
<dbReference type="Gene3D" id="3.30.1540.10">
    <property type="entry name" value="formyl-coa transferase, domain 3"/>
    <property type="match status" value="1"/>
</dbReference>
<gene>
    <name evidence="1" type="ORF">GCM10009788_36780</name>
</gene>
<dbReference type="SUPFAM" id="SSF89796">
    <property type="entry name" value="CoA-transferase family III (CaiB/BaiF)"/>
    <property type="match status" value="1"/>
</dbReference>
<comment type="caution">
    <text evidence="1">The sequence shown here is derived from an EMBL/GenBank/DDBJ whole genome shotgun (WGS) entry which is preliminary data.</text>
</comment>
<proteinExistence type="predicted"/>
<dbReference type="Proteomes" id="UP001500842">
    <property type="component" value="Unassembled WGS sequence"/>
</dbReference>
<dbReference type="Gene3D" id="3.40.50.10540">
    <property type="entry name" value="Crotonobetainyl-coa:carnitine coa-transferase, domain 1"/>
    <property type="match status" value="1"/>
</dbReference>
<dbReference type="PANTHER" id="PTHR48228">
    <property type="entry name" value="SUCCINYL-COA--D-CITRAMALATE COA-TRANSFERASE"/>
    <property type="match status" value="1"/>
</dbReference>
<dbReference type="RefSeq" id="WP_141004167.1">
    <property type="nucleotide sequence ID" value="NZ_BAAAOR010000026.1"/>
</dbReference>
<dbReference type="InterPro" id="IPR023606">
    <property type="entry name" value="CoA-Trfase_III_dom_1_sf"/>
</dbReference>
<dbReference type="Pfam" id="PF02515">
    <property type="entry name" value="CoA_transf_3"/>
    <property type="match status" value="1"/>
</dbReference>
<evidence type="ECO:0000313" key="1">
    <source>
        <dbReference type="EMBL" id="GAA1529976.1"/>
    </source>
</evidence>
<dbReference type="PANTHER" id="PTHR48228:SF5">
    <property type="entry name" value="ALPHA-METHYLACYL-COA RACEMASE"/>
    <property type="match status" value="1"/>
</dbReference>
<accession>A0ABN2AZX5</accession>
<sequence length="406" mass="42619">MASMTADRALTGPLAGLRVVEIGSIGPGPFCAMLLADLGADVVRVDRTSGAALVGPNADFRTEVMHRGRRSVAVDLKHPQGADVVLDLVSGADALIEGFRPGVTERLGIGPDDCAAVNPRLVYGRMTGYGQDGPLAQAVGHDINYVAQSGLLALVGRNGQPPTPPLSLAGDFGGGGMLLALGVLAAVWEARRTGRGQVVDAAMADGSALLAAAFHGFVSNGTWSTERGTNIVDSGAPFYDAYQTADGRWLAVGAMEAHFYADLLDVLGIDPATLPDQNDRSQWPQMKKVFADAVRTRTRDEWVARSAGRACISPVLEVREAWSDPHNVERGTFVDVAGITQPAPQPRFSRTAAVVDGPPPAPGEHTRAALAAWGIAPDRIDEWETAGAIAQIDPDVPENQKGSQAR</sequence>
<keyword evidence="2" id="KW-1185">Reference proteome</keyword>
<dbReference type="InterPro" id="IPR003673">
    <property type="entry name" value="CoA-Trfase_fam_III"/>
</dbReference>